<comment type="caution">
    <text evidence="2">The sequence shown here is derived from an EMBL/GenBank/DDBJ whole genome shotgun (WGS) entry which is preliminary data.</text>
</comment>
<organism evidence="2 3">
    <name type="scientific">Candidatus Ornithomonoglobus merdipullorum</name>
    <dbReference type="NCBI Taxonomy" id="2840895"/>
    <lineage>
        <taxon>Bacteria</taxon>
        <taxon>Bacillati</taxon>
        <taxon>Bacillota</taxon>
        <taxon>Clostridia</taxon>
        <taxon>Candidatus Ornithomonoglobus</taxon>
    </lineage>
</organism>
<name>A0A9D1MBG8_9FIRM</name>
<reference evidence="2" key="2">
    <citation type="journal article" date="2021" name="PeerJ">
        <title>Extensive microbial diversity within the chicken gut microbiome revealed by metagenomics and culture.</title>
        <authorList>
            <person name="Gilroy R."/>
            <person name="Ravi A."/>
            <person name="Getino M."/>
            <person name="Pursley I."/>
            <person name="Horton D.L."/>
            <person name="Alikhan N.F."/>
            <person name="Baker D."/>
            <person name="Gharbi K."/>
            <person name="Hall N."/>
            <person name="Watson M."/>
            <person name="Adriaenssens E.M."/>
            <person name="Foster-Nyarko E."/>
            <person name="Jarju S."/>
            <person name="Secka A."/>
            <person name="Antonio M."/>
            <person name="Oren A."/>
            <person name="Chaudhuri R.R."/>
            <person name="La Ragione R."/>
            <person name="Hildebrand F."/>
            <person name="Pallen M.J."/>
        </authorList>
    </citation>
    <scope>NUCLEOTIDE SEQUENCE</scope>
    <source>
        <strain evidence="2">USAMLcec3-3695</strain>
    </source>
</reference>
<keyword evidence="2" id="KW-0808">Transferase</keyword>
<dbReference type="Gene3D" id="3.40.50.620">
    <property type="entry name" value="HUPs"/>
    <property type="match status" value="1"/>
</dbReference>
<gene>
    <name evidence="2" type="primary">larE</name>
    <name evidence="2" type="ORF">IAA61_06355</name>
</gene>
<dbReference type="Pfam" id="PF06508">
    <property type="entry name" value="QueC"/>
    <property type="match status" value="1"/>
</dbReference>
<proteinExistence type="predicted"/>
<dbReference type="Proteomes" id="UP000824109">
    <property type="component" value="Unassembled WGS sequence"/>
</dbReference>
<dbReference type="PIRSF" id="PIRSF006661">
    <property type="entry name" value="PP-lp_UCP006661"/>
    <property type="match status" value="1"/>
</dbReference>
<feature type="active site" description="Nucleophile and sulfur donor" evidence="1">
    <location>
        <position position="167"/>
    </location>
</feature>
<dbReference type="NCBIfam" id="TIGR00268">
    <property type="entry name" value="ATP-dependent sacrificial sulfur transferase LarE"/>
    <property type="match status" value="1"/>
</dbReference>
<dbReference type="CDD" id="cd01990">
    <property type="entry name" value="LarE-like"/>
    <property type="match status" value="1"/>
</dbReference>
<evidence type="ECO:0000313" key="2">
    <source>
        <dbReference type="EMBL" id="HIU57418.1"/>
    </source>
</evidence>
<accession>A0A9D1MBG8</accession>
<reference evidence="2" key="1">
    <citation type="submission" date="2020-10" db="EMBL/GenBank/DDBJ databases">
        <authorList>
            <person name="Gilroy R."/>
        </authorList>
    </citation>
    <scope>NUCLEOTIDE SEQUENCE</scope>
    <source>
        <strain evidence="2">USAMLcec3-3695</strain>
    </source>
</reference>
<dbReference type="InterPro" id="IPR005232">
    <property type="entry name" value="LarE"/>
</dbReference>
<dbReference type="PANTHER" id="PTHR43169">
    <property type="entry name" value="EXSB FAMILY PROTEIN"/>
    <property type="match status" value="1"/>
</dbReference>
<dbReference type="PANTHER" id="PTHR43169:SF2">
    <property type="entry name" value="NAD_GMP SYNTHASE DOMAIN-CONTAINING PROTEIN"/>
    <property type="match status" value="1"/>
</dbReference>
<evidence type="ECO:0000313" key="3">
    <source>
        <dbReference type="Proteomes" id="UP000824109"/>
    </source>
</evidence>
<evidence type="ECO:0000256" key="1">
    <source>
        <dbReference type="PIRSR" id="PIRSR006661-1"/>
    </source>
</evidence>
<dbReference type="AlphaFoldDB" id="A0A9D1MBG8"/>
<sequence length="255" mass="28615">MNLKDFLNSETRAAIAFSGGVDSSYLLYAAKKNGADVTAYYVRTAFQPEFEYKDAARLADELGIRMKTIGLDIFRNEDIVSNPKNRCYFCKRMILGEIKKHAADDGYKILMEGTNASDDAGDRPGMAAIEELSVLSPLRECGLTKADVRRLSKEAGLFTWNKPSYSCLATRVMNCERITPEKLSKIEAAEGKLFELGLSDLRVRVHGNNALLQLRADDINRAFDEREKICGMLSEYFDIVALDLKERENKEKGSI</sequence>
<protein>
    <submittedName>
        <fullName evidence="2">ATP-dependent sacrificial sulfur transferase LarE</fullName>
    </submittedName>
</protein>
<dbReference type="InterPro" id="IPR052188">
    <property type="entry name" value="Ni-pincer_cofactor_biosynth"/>
</dbReference>
<dbReference type="InterPro" id="IPR018317">
    <property type="entry name" value="QueC"/>
</dbReference>
<dbReference type="EMBL" id="DVNB01000068">
    <property type="protein sequence ID" value="HIU57418.1"/>
    <property type="molecule type" value="Genomic_DNA"/>
</dbReference>
<dbReference type="SUPFAM" id="SSF52402">
    <property type="entry name" value="Adenine nucleotide alpha hydrolases-like"/>
    <property type="match status" value="1"/>
</dbReference>
<dbReference type="InterPro" id="IPR014729">
    <property type="entry name" value="Rossmann-like_a/b/a_fold"/>
</dbReference>
<dbReference type="GO" id="GO:0016783">
    <property type="term" value="F:sulfurtransferase activity"/>
    <property type="evidence" value="ECO:0007669"/>
    <property type="project" value="InterPro"/>
</dbReference>